<evidence type="ECO:0000313" key="3">
    <source>
        <dbReference type="Proteomes" id="UP000194266"/>
    </source>
</evidence>
<dbReference type="Proteomes" id="UP000194266">
    <property type="component" value="Unassembled WGS sequence"/>
</dbReference>
<sequence>MSTPGTVLVTGAGGHVGRHVVAGLAERGVPVRAAARDPRRLTVPAGVETAALDLTRPQTLRPALQGVRKVFLYAVPQGAAEFIAAAREAGVEQIVLLSSNTVIEWIGLPVRKPIADMHLAVEEPLAASGIPWTFLRPAHFATNVLMWQWDRMIREDGVVRFPMPESYCDAIHEKDIAAAGVAALTEPGHEGKAYFLTGPEQITQRRQAELIGEAIGRPVRFEEIGLEEARIQLKEVTVDWAMDAVLGYWAASNGVPGPLTGTVEEITGRRPLDFAQWAADHAGDFR</sequence>
<protein>
    <recommendedName>
        <fullName evidence="1">NAD(P)-binding domain-containing protein</fullName>
    </recommendedName>
</protein>
<keyword evidence="3" id="KW-1185">Reference proteome</keyword>
<dbReference type="InterPro" id="IPR016040">
    <property type="entry name" value="NAD(P)-bd_dom"/>
</dbReference>
<evidence type="ECO:0000259" key="1">
    <source>
        <dbReference type="Pfam" id="PF13460"/>
    </source>
</evidence>
<gene>
    <name evidence="2" type="ORF">OQI_03705</name>
</gene>
<dbReference type="Gene3D" id="3.40.50.720">
    <property type="entry name" value="NAD(P)-binding Rossmann-like Domain"/>
    <property type="match status" value="1"/>
</dbReference>
<organism evidence="2 3">
    <name type="scientific">Streptomyces pharetrae CZA14</name>
    <dbReference type="NCBI Taxonomy" id="1144883"/>
    <lineage>
        <taxon>Bacteria</taxon>
        <taxon>Bacillati</taxon>
        <taxon>Actinomycetota</taxon>
        <taxon>Actinomycetes</taxon>
        <taxon>Kitasatosporales</taxon>
        <taxon>Streptomycetaceae</taxon>
        <taxon>Streptomyces</taxon>
    </lineage>
</organism>
<dbReference type="InterPro" id="IPR051604">
    <property type="entry name" value="Ergot_Alk_Oxidoreductase"/>
</dbReference>
<dbReference type="RefSeq" id="WP_086167886.1">
    <property type="nucleotide sequence ID" value="NZ_MRYD01000010.1"/>
</dbReference>
<evidence type="ECO:0000313" key="2">
    <source>
        <dbReference type="EMBL" id="OSZ61716.1"/>
    </source>
</evidence>
<dbReference type="EMBL" id="MRYD01000010">
    <property type="protein sequence ID" value="OSZ61716.1"/>
    <property type="molecule type" value="Genomic_DNA"/>
</dbReference>
<reference evidence="2 3" key="1">
    <citation type="submission" date="2016-12" db="EMBL/GenBank/DDBJ databases">
        <title>Genome Mining:The Detection of Biosynthetic Gene Clusters to Aid in the Expression of Curamycin A produced by Streptomyces sp. strain CZA14.</title>
        <authorList>
            <person name="Durrell K.A."/>
            <person name="Kirby B.M."/>
            <person name="Khan W."/>
            <person name="Mthethwa T."/>
            <person name="Le Roes-Hill M."/>
        </authorList>
    </citation>
    <scope>NUCLEOTIDE SEQUENCE [LARGE SCALE GENOMIC DNA]</scope>
    <source>
        <strain evidence="2 3">CZA14</strain>
    </source>
</reference>
<dbReference type="InterPro" id="IPR036291">
    <property type="entry name" value="NAD(P)-bd_dom_sf"/>
</dbReference>
<proteinExistence type="predicted"/>
<comment type="caution">
    <text evidence="2">The sequence shown here is derived from an EMBL/GenBank/DDBJ whole genome shotgun (WGS) entry which is preliminary data.</text>
</comment>
<dbReference type="PANTHER" id="PTHR43162:SF1">
    <property type="entry name" value="PRESTALK A DIFFERENTIATION PROTEIN A"/>
    <property type="match status" value="1"/>
</dbReference>
<dbReference type="SUPFAM" id="SSF51735">
    <property type="entry name" value="NAD(P)-binding Rossmann-fold domains"/>
    <property type="match status" value="1"/>
</dbReference>
<name>A0ABX3YQG2_9ACTN</name>
<feature type="domain" description="NAD(P)-binding" evidence="1">
    <location>
        <begin position="11"/>
        <end position="187"/>
    </location>
</feature>
<dbReference type="Pfam" id="PF13460">
    <property type="entry name" value="NAD_binding_10"/>
    <property type="match status" value="1"/>
</dbReference>
<accession>A0ABX3YQG2</accession>
<dbReference type="PANTHER" id="PTHR43162">
    <property type="match status" value="1"/>
</dbReference>